<sequence>MYPSAPAWRSPRHIQNHAHAQHRRARARTTRARGCALIAVYGAVHAAAQSFRAIYAHALTDPFPARGTCDLTANVDFAYLAKAPLVQGAFLACMGVDEHTETHWLSNGHNGAVALRMAAQQLVDPAVMCGGVHDARARAGVPGHSSTRCACGPSALATLEVVDFTIDGVTVDDEDAGTGGDSVVHQDYYMDP</sequence>
<organism evidence="9 10">
    <name type="scientific">Mycena pura</name>
    <dbReference type="NCBI Taxonomy" id="153505"/>
    <lineage>
        <taxon>Eukaryota</taxon>
        <taxon>Fungi</taxon>
        <taxon>Dikarya</taxon>
        <taxon>Basidiomycota</taxon>
        <taxon>Agaricomycotina</taxon>
        <taxon>Agaricomycetes</taxon>
        <taxon>Agaricomycetidae</taxon>
        <taxon>Agaricales</taxon>
        <taxon>Marasmiineae</taxon>
        <taxon>Mycenaceae</taxon>
        <taxon>Mycena</taxon>
    </lineage>
</organism>
<dbReference type="Proteomes" id="UP001219525">
    <property type="component" value="Unassembled WGS sequence"/>
</dbReference>
<dbReference type="EC" id="2.1.1.320" evidence="7"/>
<dbReference type="InterPro" id="IPR038375">
    <property type="entry name" value="NDUFAF7_sf"/>
</dbReference>
<reference evidence="9" key="1">
    <citation type="submission" date="2023-03" db="EMBL/GenBank/DDBJ databases">
        <title>Massive genome expansion in bonnet fungi (Mycena s.s.) driven by repeated elements and novel gene families across ecological guilds.</title>
        <authorList>
            <consortium name="Lawrence Berkeley National Laboratory"/>
            <person name="Harder C.B."/>
            <person name="Miyauchi S."/>
            <person name="Viragh M."/>
            <person name="Kuo A."/>
            <person name="Thoen E."/>
            <person name="Andreopoulos B."/>
            <person name="Lu D."/>
            <person name="Skrede I."/>
            <person name="Drula E."/>
            <person name="Henrissat B."/>
            <person name="Morin E."/>
            <person name="Kohler A."/>
            <person name="Barry K."/>
            <person name="LaButti K."/>
            <person name="Morin E."/>
            <person name="Salamov A."/>
            <person name="Lipzen A."/>
            <person name="Mereny Z."/>
            <person name="Hegedus B."/>
            <person name="Baldrian P."/>
            <person name="Stursova M."/>
            <person name="Weitz H."/>
            <person name="Taylor A."/>
            <person name="Grigoriev I.V."/>
            <person name="Nagy L.G."/>
            <person name="Martin F."/>
            <person name="Kauserud H."/>
        </authorList>
    </citation>
    <scope>NUCLEOTIDE SEQUENCE</scope>
    <source>
        <strain evidence="9">9144</strain>
    </source>
</reference>
<evidence type="ECO:0000256" key="1">
    <source>
        <dbReference type="ARBA" id="ARBA00004173"/>
    </source>
</evidence>
<dbReference type="GO" id="GO:0005739">
    <property type="term" value="C:mitochondrion"/>
    <property type="evidence" value="ECO:0007669"/>
    <property type="project" value="UniProtKB-SubCell"/>
</dbReference>
<proteinExistence type="inferred from homology"/>
<evidence type="ECO:0000256" key="6">
    <source>
        <dbReference type="ARBA" id="ARBA00048612"/>
    </source>
</evidence>
<dbReference type="EMBL" id="JARJCW010000040">
    <property type="protein sequence ID" value="KAJ7206257.1"/>
    <property type="molecule type" value="Genomic_DNA"/>
</dbReference>
<evidence type="ECO:0000256" key="3">
    <source>
        <dbReference type="ARBA" id="ARBA00022603"/>
    </source>
</evidence>
<dbReference type="PANTHER" id="PTHR12049:SF7">
    <property type="entry name" value="PROTEIN ARGININE METHYLTRANSFERASE NDUFAF7, MITOCHONDRIAL"/>
    <property type="match status" value="1"/>
</dbReference>
<keyword evidence="5 7" id="KW-0496">Mitochondrion</keyword>
<dbReference type="AlphaFoldDB" id="A0AAD6VCW1"/>
<dbReference type="InterPro" id="IPR029063">
    <property type="entry name" value="SAM-dependent_MTases_sf"/>
</dbReference>
<dbReference type="InterPro" id="IPR003788">
    <property type="entry name" value="NDUFAF7"/>
</dbReference>
<evidence type="ECO:0000256" key="4">
    <source>
        <dbReference type="ARBA" id="ARBA00022679"/>
    </source>
</evidence>
<keyword evidence="4 7" id="KW-0808">Transferase</keyword>
<gene>
    <name evidence="9" type="ORF">GGX14DRAFT_568232</name>
</gene>
<dbReference type="SUPFAM" id="SSF53335">
    <property type="entry name" value="S-adenosyl-L-methionine-dependent methyltransferases"/>
    <property type="match status" value="1"/>
</dbReference>
<keyword evidence="10" id="KW-1185">Reference proteome</keyword>
<evidence type="ECO:0000256" key="8">
    <source>
        <dbReference type="SAM" id="MobiDB-lite"/>
    </source>
</evidence>
<protein>
    <recommendedName>
        <fullName evidence="7">Protein arginine methyltransferase NDUFAF7</fullName>
        <ecNumber evidence="7">2.1.1.320</ecNumber>
    </recommendedName>
</protein>
<evidence type="ECO:0000256" key="7">
    <source>
        <dbReference type="RuleBase" id="RU364114"/>
    </source>
</evidence>
<dbReference type="GO" id="GO:0032259">
    <property type="term" value="P:methylation"/>
    <property type="evidence" value="ECO:0007669"/>
    <property type="project" value="UniProtKB-KW"/>
</dbReference>
<comment type="subcellular location">
    <subcellularLocation>
        <location evidence="1 7">Mitochondrion</location>
    </subcellularLocation>
</comment>
<evidence type="ECO:0000313" key="9">
    <source>
        <dbReference type="EMBL" id="KAJ7206257.1"/>
    </source>
</evidence>
<dbReference type="Gene3D" id="3.40.50.12710">
    <property type="match status" value="1"/>
</dbReference>
<feature type="compositionally biased region" description="Basic residues" evidence="8">
    <location>
        <begin position="10"/>
        <end position="26"/>
    </location>
</feature>
<evidence type="ECO:0000256" key="2">
    <source>
        <dbReference type="ARBA" id="ARBA00005891"/>
    </source>
</evidence>
<comment type="similarity">
    <text evidence="2 7">Belongs to the NDUFAF7 family.</text>
</comment>
<keyword evidence="3 7" id="KW-0489">Methyltransferase</keyword>
<comment type="catalytic activity">
    <reaction evidence="6 7">
        <text>L-arginyl-[protein] + 2 S-adenosyl-L-methionine = N(omega),N(omega)'-dimethyl-L-arginyl-[protein] + 2 S-adenosyl-L-homocysteine + 2 H(+)</text>
        <dbReference type="Rhea" id="RHEA:48108"/>
        <dbReference type="Rhea" id="RHEA-COMP:10532"/>
        <dbReference type="Rhea" id="RHEA-COMP:11992"/>
        <dbReference type="ChEBI" id="CHEBI:15378"/>
        <dbReference type="ChEBI" id="CHEBI:29965"/>
        <dbReference type="ChEBI" id="CHEBI:57856"/>
        <dbReference type="ChEBI" id="CHEBI:59789"/>
        <dbReference type="ChEBI" id="CHEBI:88221"/>
        <dbReference type="EC" id="2.1.1.320"/>
    </reaction>
</comment>
<comment type="caution">
    <text evidence="9">The sequence shown here is derived from an EMBL/GenBank/DDBJ whole genome shotgun (WGS) entry which is preliminary data.</text>
</comment>
<feature type="region of interest" description="Disordered" evidence="8">
    <location>
        <begin position="1"/>
        <end position="26"/>
    </location>
</feature>
<dbReference type="GO" id="GO:0035243">
    <property type="term" value="F:protein-arginine omega-N symmetric methyltransferase activity"/>
    <property type="evidence" value="ECO:0007669"/>
    <property type="project" value="UniProtKB-EC"/>
</dbReference>
<comment type="function">
    <text evidence="7">Arginine methyltransferase involved in the assembly or stability of mitochondrial NADH:ubiquinone oxidoreductase complex (complex I).</text>
</comment>
<name>A0AAD6VCW1_9AGAR</name>
<evidence type="ECO:0000256" key="5">
    <source>
        <dbReference type="ARBA" id="ARBA00023128"/>
    </source>
</evidence>
<accession>A0AAD6VCW1</accession>
<dbReference type="PANTHER" id="PTHR12049">
    <property type="entry name" value="PROTEIN ARGININE METHYLTRANSFERASE NDUFAF7, MITOCHONDRIAL"/>
    <property type="match status" value="1"/>
</dbReference>
<feature type="region of interest" description="Disordered" evidence="8">
    <location>
        <begin position="173"/>
        <end position="192"/>
    </location>
</feature>
<dbReference type="Pfam" id="PF02636">
    <property type="entry name" value="Methyltransf_28"/>
    <property type="match status" value="1"/>
</dbReference>
<evidence type="ECO:0000313" key="10">
    <source>
        <dbReference type="Proteomes" id="UP001219525"/>
    </source>
</evidence>